<protein>
    <submittedName>
        <fullName evidence="6">NitT/TauT family transport system ATP-binding protein</fullName>
    </submittedName>
</protein>
<dbReference type="InterPro" id="IPR017871">
    <property type="entry name" value="ABC_transporter-like_CS"/>
</dbReference>
<comment type="similarity">
    <text evidence="1">Belongs to the ABC transporter superfamily.</text>
</comment>
<dbReference type="SMART" id="SM00382">
    <property type="entry name" value="AAA"/>
    <property type="match status" value="1"/>
</dbReference>
<evidence type="ECO:0000313" key="7">
    <source>
        <dbReference type="Proteomes" id="UP000183685"/>
    </source>
</evidence>
<dbReference type="Gene3D" id="3.40.50.300">
    <property type="entry name" value="P-loop containing nucleotide triphosphate hydrolases"/>
    <property type="match status" value="1"/>
</dbReference>
<evidence type="ECO:0000256" key="1">
    <source>
        <dbReference type="ARBA" id="ARBA00005417"/>
    </source>
</evidence>
<dbReference type="AlphaFoldDB" id="A0A1G6WS77"/>
<dbReference type="RefSeq" id="WP_068306411.1">
    <property type="nucleotide sequence ID" value="NZ_FNAK01000002.1"/>
</dbReference>
<proteinExistence type="inferred from homology"/>
<name>A0A1G6WS77_9PROT</name>
<organism evidence="6 7">
    <name type="scientific">Kordiimonas lacus</name>
    <dbReference type="NCBI Taxonomy" id="637679"/>
    <lineage>
        <taxon>Bacteria</taxon>
        <taxon>Pseudomonadati</taxon>
        <taxon>Pseudomonadota</taxon>
        <taxon>Alphaproteobacteria</taxon>
        <taxon>Kordiimonadales</taxon>
        <taxon>Kordiimonadaceae</taxon>
        <taxon>Kordiimonas</taxon>
    </lineage>
</organism>
<dbReference type="InterPro" id="IPR050166">
    <property type="entry name" value="ABC_transporter_ATP-bind"/>
</dbReference>
<keyword evidence="3" id="KW-0547">Nucleotide-binding</keyword>
<evidence type="ECO:0000256" key="3">
    <source>
        <dbReference type="ARBA" id="ARBA00022741"/>
    </source>
</evidence>
<keyword evidence="2" id="KW-0813">Transport</keyword>
<dbReference type="PROSITE" id="PS00211">
    <property type="entry name" value="ABC_TRANSPORTER_1"/>
    <property type="match status" value="1"/>
</dbReference>
<gene>
    <name evidence="6" type="ORF">SAMN04488071_1206</name>
</gene>
<dbReference type="Proteomes" id="UP000183685">
    <property type="component" value="Unassembled WGS sequence"/>
</dbReference>
<dbReference type="EMBL" id="FNAK01000002">
    <property type="protein sequence ID" value="SDD68748.1"/>
    <property type="molecule type" value="Genomic_DNA"/>
</dbReference>
<dbReference type="PROSITE" id="PS50893">
    <property type="entry name" value="ABC_TRANSPORTER_2"/>
    <property type="match status" value="1"/>
</dbReference>
<evidence type="ECO:0000259" key="5">
    <source>
        <dbReference type="PROSITE" id="PS50893"/>
    </source>
</evidence>
<dbReference type="PANTHER" id="PTHR42788">
    <property type="entry name" value="TAURINE IMPORT ATP-BINDING PROTEIN-RELATED"/>
    <property type="match status" value="1"/>
</dbReference>
<reference evidence="6 7" key="1">
    <citation type="submission" date="2016-10" db="EMBL/GenBank/DDBJ databases">
        <authorList>
            <person name="de Groot N.N."/>
        </authorList>
    </citation>
    <scope>NUCLEOTIDE SEQUENCE [LARGE SCALE GENOMIC DNA]</scope>
    <source>
        <strain evidence="6 7">CGMCC 1.9109</strain>
    </source>
</reference>
<evidence type="ECO:0000313" key="6">
    <source>
        <dbReference type="EMBL" id="SDD68748.1"/>
    </source>
</evidence>
<dbReference type="InterPro" id="IPR003439">
    <property type="entry name" value="ABC_transporter-like_ATP-bd"/>
</dbReference>
<dbReference type="GO" id="GO:0016887">
    <property type="term" value="F:ATP hydrolysis activity"/>
    <property type="evidence" value="ECO:0007669"/>
    <property type="project" value="InterPro"/>
</dbReference>
<evidence type="ECO:0000256" key="2">
    <source>
        <dbReference type="ARBA" id="ARBA00022448"/>
    </source>
</evidence>
<keyword evidence="7" id="KW-1185">Reference proteome</keyword>
<dbReference type="InterPro" id="IPR003593">
    <property type="entry name" value="AAA+_ATPase"/>
</dbReference>
<dbReference type="InterPro" id="IPR027417">
    <property type="entry name" value="P-loop_NTPase"/>
</dbReference>
<dbReference type="SUPFAM" id="SSF52540">
    <property type="entry name" value="P-loop containing nucleoside triphosphate hydrolases"/>
    <property type="match status" value="1"/>
</dbReference>
<dbReference type="PANTHER" id="PTHR42788:SF19">
    <property type="entry name" value="ALIPHATIC SULFONATES IMPORT ATP-BINDING PROTEIN SSUB 2"/>
    <property type="match status" value="1"/>
</dbReference>
<dbReference type="Pfam" id="PF00005">
    <property type="entry name" value="ABC_tran"/>
    <property type="match status" value="1"/>
</dbReference>
<sequence>MLKVRDLSFAYDGGAAVLDNISISLHDGELVSLVGPSGCGKSTVLRLVAGLLTPIGGEITWKTGQAPETGFVFQDAALMPWADVSKNISLPLSLRGQALDAKRLEETLGFVGLKGLETRYPQALSGGQQMRVSIARALAADAKLLLMDEPFGALDEILRFRMNDLMLALKAEQGWSGLFVTHSIYEAVYLSDRVLVMDAGRIAGEVTPGLDRTLAAADQRASKSFIDAARKVATILEAGSMVDA</sequence>
<feature type="domain" description="ABC transporter" evidence="5">
    <location>
        <begin position="2"/>
        <end position="224"/>
    </location>
</feature>
<dbReference type="STRING" id="637679.GCA_001550055_02922"/>
<keyword evidence="4 6" id="KW-0067">ATP-binding</keyword>
<accession>A0A1G6WS77</accession>
<evidence type="ECO:0000256" key="4">
    <source>
        <dbReference type="ARBA" id="ARBA00022840"/>
    </source>
</evidence>
<dbReference type="GO" id="GO:0005524">
    <property type="term" value="F:ATP binding"/>
    <property type="evidence" value="ECO:0007669"/>
    <property type="project" value="UniProtKB-KW"/>
</dbReference>
<dbReference type="OrthoDB" id="7336028at2"/>